<dbReference type="Proteomes" id="UP001500187">
    <property type="component" value="Unassembled WGS sequence"/>
</dbReference>
<proteinExistence type="predicted"/>
<feature type="domain" description="Glucose-6-phosphate dehydrogenase assembly protein OpcA C-terminal" evidence="2">
    <location>
        <begin position="166"/>
        <end position="296"/>
    </location>
</feature>
<dbReference type="PANTHER" id="PTHR38658">
    <property type="entry name" value="OXPP CYCLE PROTEIN OPCA-RELATED"/>
    <property type="match status" value="1"/>
</dbReference>
<accession>A0ABP9BGZ3</accession>
<sequence length="327" mass="35823">MIKNIKDTTVGQIAKELSDLRNEEGATTTSRVLTLVILADKGHSKLAVEAALKASYEHPSRIIVHVGYGEDHEDRLDARLYLGGDAGAAELVILRGYGSASVPTESLISGLLLPDSPIVVWWPHSVPQNPAEHSIGRIAQRRITDSARSYDPESALEALSSCYADGDTDLAWIRLTLWRIQIAAVFDQLQPSPVKKVTVWGSAKSPSVVLLGGWLGSRLDADVHLKTTAADRGLFRVELEREDGTVTIHRPGKKIATISSPGSPDQQISLPVRSLADCLAEELRRLDPDEVYGEVLRSCVYNERMVIEHDDQLTPEKSADYTEVFDA</sequence>
<dbReference type="EMBL" id="BAABKP010000001">
    <property type="protein sequence ID" value="GAA4794013.1"/>
    <property type="molecule type" value="Genomic_DNA"/>
</dbReference>
<name>A0ABP9BGZ3_9MICC</name>
<evidence type="ECO:0000259" key="2">
    <source>
        <dbReference type="Pfam" id="PF20171"/>
    </source>
</evidence>
<dbReference type="InterPro" id="IPR046802">
    <property type="entry name" value="OpcA_G6PD_C"/>
</dbReference>
<keyword evidence="4" id="KW-1185">Reference proteome</keyword>
<evidence type="ECO:0000259" key="1">
    <source>
        <dbReference type="Pfam" id="PF10128"/>
    </source>
</evidence>
<evidence type="ECO:0000313" key="3">
    <source>
        <dbReference type="EMBL" id="GAA4794013.1"/>
    </source>
</evidence>
<dbReference type="InterPro" id="IPR046801">
    <property type="entry name" value="OpcA_G6PD_N"/>
</dbReference>
<dbReference type="Pfam" id="PF20171">
    <property type="entry name" value="OpcA_G6PD_C"/>
    <property type="match status" value="1"/>
</dbReference>
<gene>
    <name evidence="3" type="primary">opcA</name>
    <name evidence="3" type="ORF">GCM10023352_11040</name>
</gene>
<protein>
    <submittedName>
        <fullName evidence="3">Glucose-6-phosphate dehydrogenase assembly protein OpcA</fullName>
    </submittedName>
</protein>
<evidence type="ECO:0000313" key="4">
    <source>
        <dbReference type="Proteomes" id="UP001500187"/>
    </source>
</evidence>
<dbReference type="PANTHER" id="PTHR38658:SF1">
    <property type="entry name" value="OXPP CYCLE PROTEIN OPCA-RELATED"/>
    <property type="match status" value="1"/>
</dbReference>
<dbReference type="RefSeq" id="WP_345445425.1">
    <property type="nucleotide sequence ID" value="NZ_BAABKP010000001.1"/>
</dbReference>
<comment type="caution">
    <text evidence="3">The sequence shown here is derived from an EMBL/GenBank/DDBJ whole genome shotgun (WGS) entry which is preliminary data.</text>
</comment>
<feature type="domain" description="Glucose-6-phosphate dehydrogenase assembly protein OpcA N-terminal" evidence="1">
    <location>
        <begin position="53"/>
        <end position="160"/>
    </location>
</feature>
<dbReference type="Pfam" id="PF10128">
    <property type="entry name" value="OpcA_G6PD_assem"/>
    <property type="match status" value="1"/>
</dbReference>
<dbReference type="InterPro" id="IPR004555">
    <property type="entry name" value="G6PDH_assembly_OpcA"/>
</dbReference>
<organism evidence="3 4">
    <name type="scientific">Rothia endophytica</name>
    <dbReference type="NCBI Taxonomy" id="1324766"/>
    <lineage>
        <taxon>Bacteria</taxon>
        <taxon>Bacillati</taxon>
        <taxon>Actinomycetota</taxon>
        <taxon>Actinomycetes</taxon>
        <taxon>Micrococcales</taxon>
        <taxon>Micrococcaceae</taxon>
        <taxon>Rothia</taxon>
    </lineage>
</organism>
<reference evidence="4" key="1">
    <citation type="journal article" date="2019" name="Int. J. Syst. Evol. Microbiol.">
        <title>The Global Catalogue of Microorganisms (GCM) 10K type strain sequencing project: providing services to taxonomists for standard genome sequencing and annotation.</title>
        <authorList>
            <consortium name="The Broad Institute Genomics Platform"/>
            <consortium name="The Broad Institute Genome Sequencing Center for Infectious Disease"/>
            <person name="Wu L."/>
            <person name="Ma J."/>
        </authorList>
    </citation>
    <scope>NUCLEOTIDE SEQUENCE [LARGE SCALE GENOMIC DNA]</scope>
    <source>
        <strain evidence="4">JCM 18541</strain>
    </source>
</reference>